<evidence type="ECO:0000313" key="2">
    <source>
        <dbReference type="Proteomes" id="UP000054270"/>
    </source>
</evidence>
<proteinExistence type="predicted"/>
<organism evidence="1 2">
    <name type="scientific">Hypholoma sublateritium (strain FD-334 SS-4)</name>
    <dbReference type="NCBI Taxonomy" id="945553"/>
    <lineage>
        <taxon>Eukaryota</taxon>
        <taxon>Fungi</taxon>
        <taxon>Dikarya</taxon>
        <taxon>Basidiomycota</taxon>
        <taxon>Agaricomycotina</taxon>
        <taxon>Agaricomycetes</taxon>
        <taxon>Agaricomycetidae</taxon>
        <taxon>Agaricales</taxon>
        <taxon>Agaricineae</taxon>
        <taxon>Strophariaceae</taxon>
        <taxon>Hypholoma</taxon>
    </lineage>
</organism>
<gene>
    <name evidence="1" type="ORF">HYPSUDRAFT_618385</name>
</gene>
<dbReference type="EMBL" id="KN817520">
    <property type="protein sequence ID" value="KJA28758.1"/>
    <property type="molecule type" value="Genomic_DNA"/>
</dbReference>
<reference evidence="2" key="1">
    <citation type="submission" date="2014-04" db="EMBL/GenBank/DDBJ databases">
        <title>Evolutionary Origins and Diversification of the Mycorrhizal Mutualists.</title>
        <authorList>
            <consortium name="DOE Joint Genome Institute"/>
            <consortium name="Mycorrhizal Genomics Consortium"/>
            <person name="Kohler A."/>
            <person name="Kuo A."/>
            <person name="Nagy L.G."/>
            <person name="Floudas D."/>
            <person name="Copeland A."/>
            <person name="Barry K.W."/>
            <person name="Cichocki N."/>
            <person name="Veneault-Fourrey C."/>
            <person name="LaButti K."/>
            <person name="Lindquist E.A."/>
            <person name="Lipzen A."/>
            <person name="Lundell T."/>
            <person name="Morin E."/>
            <person name="Murat C."/>
            <person name="Riley R."/>
            <person name="Ohm R."/>
            <person name="Sun H."/>
            <person name="Tunlid A."/>
            <person name="Henrissat B."/>
            <person name="Grigoriev I.V."/>
            <person name="Hibbett D.S."/>
            <person name="Martin F."/>
        </authorList>
    </citation>
    <scope>NUCLEOTIDE SEQUENCE [LARGE SCALE GENOMIC DNA]</scope>
    <source>
        <strain evidence="2">FD-334 SS-4</strain>
    </source>
</reference>
<sequence>MVYLVVNHISPQTCQIRLRKLYQIASDSNLSEPIDSSRYDPTTTSYSHKKRFLQTPHASLPTPSFPSDPLPISVLTHILAVAHHLERSPYMRVQCVWMTPCDKQRPATSSALRASGTMCDRIRYSASTRGWIGATDSIHKRAARGYRFAALCARSAARVPSTASWAYPYPQVLWQEQLCARHGDDPNVSAEVKNTTLSKFRASCVPRDAMHTQSYSPHTSPRTRRRAYGLAPVTYTMSVCYVSVNDASKVLFHRLGLNAVDHALVREADPVLSQVKV</sequence>
<evidence type="ECO:0000313" key="1">
    <source>
        <dbReference type="EMBL" id="KJA28758.1"/>
    </source>
</evidence>
<dbReference type="AlphaFoldDB" id="A0A0D2MXG5"/>
<keyword evidence="2" id="KW-1185">Reference proteome</keyword>
<protein>
    <submittedName>
        <fullName evidence="1">Uncharacterized protein</fullName>
    </submittedName>
</protein>
<accession>A0A0D2MXG5</accession>
<dbReference type="Proteomes" id="UP000054270">
    <property type="component" value="Unassembled WGS sequence"/>
</dbReference>
<name>A0A0D2MXG5_HYPSF</name>